<feature type="chain" id="PRO_5037794644" description="Gram-positive cocci surface proteins LPxTG domain-containing protein" evidence="7">
    <location>
        <begin position="30"/>
        <end position="223"/>
    </location>
</feature>
<dbReference type="Proteomes" id="UP000639606">
    <property type="component" value="Unassembled WGS sequence"/>
</dbReference>
<keyword evidence="6" id="KW-0812">Transmembrane</keyword>
<organism evidence="9 10">
    <name type="scientific">Saccharothrix coeruleofusca</name>
    <dbReference type="NCBI Taxonomy" id="33919"/>
    <lineage>
        <taxon>Bacteria</taxon>
        <taxon>Bacillati</taxon>
        <taxon>Actinomycetota</taxon>
        <taxon>Actinomycetes</taxon>
        <taxon>Pseudonocardiales</taxon>
        <taxon>Pseudonocardiaceae</taxon>
        <taxon>Saccharothrix</taxon>
    </lineage>
</organism>
<name>A0A918ANH8_9PSEU</name>
<reference evidence="9" key="2">
    <citation type="submission" date="2020-09" db="EMBL/GenBank/DDBJ databases">
        <authorList>
            <person name="Sun Q."/>
            <person name="Ohkuma M."/>
        </authorList>
    </citation>
    <scope>NUCLEOTIDE SEQUENCE</scope>
    <source>
        <strain evidence="9">JCM 3313</strain>
    </source>
</reference>
<keyword evidence="3 7" id="KW-0732">Signal</keyword>
<gene>
    <name evidence="9" type="ORF">GCM10010185_39460</name>
</gene>
<comment type="caution">
    <text evidence="9">The sequence shown here is derived from an EMBL/GenBank/DDBJ whole genome shotgun (WGS) entry which is preliminary data.</text>
</comment>
<evidence type="ECO:0000256" key="3">
    <source>
        <dbReference type="ARBA" id="ARBA00022729"/>
    </source>
</evidence>
<accession>A0A918ANH8</accession>
<dbReference type="InterPro" id="IPR019931">
    <property type="entry name" value="LPXTG_anchor"/>
</dbReference>
<evidence type="ECO:0000256" key="5">
    <source>
        <dbReference type="SAM" id="MobiDB-lite"/>
    </source>
</evidence>
<evidence type="ECO:0000313" key="10">
    <source>
        <dbReference type="Proteomes" id="UP000639606"/>
    </source>
</evidence>
<dbReference type="PROSITE" id="PS50847">
    <property type="entry name" value="GRAM_POS_ANCHORING"/>
    <property type="match status" value="1"/>
</dbReference>
<keyword evidence="10" id="KW-1185">Reference proteome</keyword>
<evidence type="ECO:0000256" key="1">
    <source>
        <dbReference type="ARBA" id="ARBA00022512"/>
    </source>
</evidence>
<evidence type="ECO:0000256" key="7">
    <source>
        <dbReference type="SAM" id="SignalP"/>
    </source>
</evidence>
<feature type="signal peptide" evidence="7">
    <location>
        <begin position="1"/>
        <end position="29"/>
    </location>
</feature>
<keyword evidence="2" id="KW-0964">Secreted</keyword>
<dbReference type="RefSeq" id="WP_189224743.1">
    <property type="nucleotide sequence ID" value="NZ_BMRG01000007.1"/>
</dbReference>
<evidence type="ECO:0000259" key="8">
    <source>
        <dbReference type="PROSITE" id="PS50847"/>
    </source>
</evidence>
<evidence type="ECO:0000256" key="6">
    <source>
        <dbReference type="SAM" id="Phobius"/>
    </source>
</evidence>
<evidence type="ECO:0000313" key="9">
    <source>
        <dbReference type="EMBL" id="GGP63033.1"/>
    </source>
</evidence>
<dbReference type="NCBIfam" id="TIGR01167">
    <property type="entry name" value="LPXTG_anchor"/>
    <property type="match status" value="1"/>
</dbReference>
<sequence>MQFARTVAASAGIAAAVAITGLFTGTASAHNKDLKAACVGEKTVLSVNLTQYSRQDNGLEITDNGQQIEKRTFRSDFKQSYTVAGDVAHTFVVKVKATDGDQYSFTKELKTPACVKPVPTTTTTTTTTAVTTTTTTAATTTTTTEELPPTTTTTESTPVESTTTTTEAAPTSTTTTVSPVPVANEDELASTGASVLVPLLIGGGLLGGGAALLIVMRRRASNS</sequence>
<keyword evidence="4" id="KW-0572">Peptidoglycan-anchor</keyword>
<keyword evidence="6" id="KW-1133">Transmembrane helix</keyword>
<feature type="transmembrane region" description="Helical" evidence="6">
    <location>
        <begin position="195"/>
        <end position="215"/>
    </location>
</feature>
<dbReference type="EMBL" id="BMRG01000007">
    <property type="protein sequence ID" value="GGP63033.1"/>
    <property type="molecule type" value="Genomic_DNA"/>
</dbReference>
<protein>
    <recommendedName>
        <fullName evidence="8">Gram-positive cocci surface proteins LPxTG domain-containing protein</fullName>
    </recommendedName>
</protein>
<proteinExistence type="predicted"/>
<dbReference type="AlphaFoldDB" id="A0A918ANH8"/>
<keyword evidence="1" id="KW-0134">Cell wall</keyword>
<reference evidence="9" key="1">
    <citation type="journal article" date="2014" name="Int. J. Syst. Evol. Microbiol.">
        <title>Complete genome sequence of Corynebacterium casei LMG S-19264T (=DSM 44701T), isolated from a smear-ripened cheese.</title>
        <authorList>
            <consortium name="US DOE Joint Genome Institute (JGI-PGF)"/>
            <person name="Walter F."/>
            <person name="Albersmeier A."/>
            <person name="Kalinowski J."/>
            <person name="Ruckert C."/>
        </authorList>
    </citation>
    <scope>NUCLEOTIDE SEQUENCE</scope>
    <source>
        <strain evidence="9">JCM 3313</strain>
    </source>
</reference>
<feature type="domain" description="Gram-positive cocci surface proteins LPxTG" evidence="8">
    <location>
        <begin position="188"/>
        <end position="223"/>
    </location>
</feature>
<evidence type="ECO:0000256" key="2">
    <source>
        <dbReference type="ARBA" id="ARBA00022525"/>
    </source>
</evidence>
<keyword evidence="6" id="KW-0472">Membrane</keyword>
<feature type="region of interest" description="Disordered" evidence="5">
    <location>
        <begin position="136"/>
        <end position="179"/>
    </location>
</feature>
<evidence type="ECO:0000256" key="4">
    <source>
        <dbReference type="ARBA" id="ARBA00023088"/>
    </source>
</evidence>